<name>A0A6L3ZEH2_9FLAO</name>
<keyword evidence="2 3" id="KW-0802">TPR repeat</keyword>
<gene>
    <name evidence="4" type="ORF">F8C82_09095</name>
</gene>
<proteinExistence type="predicted"/>
<evidence type="ECO:0000313" key="4">
    <source>
        <dbReference type="EMBL" id="KAB2815844.1"/>
    </source>
</evidence>
<dbReference type="Gene3D" id="1.25.40.10">
    <property type="entry name" value="Tetratricopeptide repeat domain"/>
    <property type="match status" value="3"/>
</dbReference>
<dbReference type="InterPro" id="IPR019734">
    <property type="entry name" value="TPR_rpt"/>
</dbReference>
<accession>A0A6L3ZEH2</accession>
<reference evidence="4 5" key="1">
    <citation type="submission" date="2019-10" db="EMBL/GenBank/DDBJ databases">
        <title>Genome sequence of Phaeocystidibacter marisrubri JCM30614 (type strain).</title>
        <authorList>
            <person name="Bowman J.P."/>
        </authorList>
    </citation>
    <scope>NUCLEOTIDE SEQUENCE [LARGE SCALE GENOMIC DNA]</scope>
    <source>
        <strain evidence="4 5">JCM 30614</strain>
    </source>
</reference>
<protein>
    <submittedName>
        <fullName evidence="4">Tetratricopeptide repeat protein</fullName>
    </submittedName>
</protein>
<dbReference type="PROSITE" id="PS50005">
    <property type="entry name" value="TPR"/>
    <property type="match status" value="2"/>
</dbReference>
<evidence type="ECO:0000256" key="3">
    <source>
        <dbReference type="PROSITE-ProRule" id="PRU00339"/>
    </source>
</evidence>
<dbReference type="Proteomes" id="UP000484164">
    <property type="component" value="Unassembled WGS sequence"/>
</dbReference>
<keyword evidence="5" id="KW-1185">Reference proteome</keyword>
<organism evidence="4 5">
    <name type="scientific">Phaeocystidibacter marisrubri</name>
    <dbReference type="NCBI Taxonomy" id="1577780"/>
    <lineage>
        <taxon>Bacteria</taxon>
        <taxon>Pseudomonadati</taxon>
        <taxon>Bacteroidota</taxon>
        <taxon>Flavobacteriia</taxon>
        <taxon>Flavobacteriales</taxon>
        <taxon>Phaeocystidibacteraceae</taxon>
        <taxon>Phaeocystidibacter</taxon>
    </lineage>
</organism>
<dbReference type="AlphaFoldDB" id="A0A6L3ZEH2"/>
<dbReference type="SMART" id="SM00028">
    <property type="entry name" value="TPR"/>
    <property type="match status" value="6"/>
</dbReference>
<sequence>MLTILYFRLDDHHPKPMKNTLLSLFFLFSIFALAQGNEHHDIDVLIFRADYQNALIEVENQLDTQPGDPATLCIKGRILRGMGDVNQAIQLYEKALQKDPTCERCLADYALYFMDRSDLKKADSTIKLIRAPKLAYTEYVLAKLDLKNYSISAIIHLNKSIALDPMMAEYYGVRGSYRLANGMSLTAKTDIDAGRALDTANLFCKLASARLHAINGDLIGARILCEGYLKADSSIAVLSLYSNILHHLGRFEESDAAIREAIAFSGDNQDLHIQWAEQYYDREDMDGVCEQYTALLPLLSGPENAEKRAYLQREQEQLCNPNRSSYYYQRGIAAYNLKDFETAIETYNRGLTKFPNSAMMLSFKANALIKLKSYAAAIPIYQKSLALRGTIARETADNSPDYSEQMGASTVLYTFVADIHMSLMECYQSTGQPELALTYADSGVTLMESLLGNSGITPYLSSAYVMRCELHLVQGETELAKADLKKASELDPSSTVIPLTRVKIILGRYRLNDFHLFNSFAVYSLDEIEKLPSIDYEDLREDYSSEDLQLALKECNNVLEVEQSALGYFYRAHIKKILQDPSYLMDLRAAENLGQVLSYPLLGEDRG</sequence>
<dbReference type="PANTHER" id="PTHR44858:SF1">
    <property type="entry name" value="UDP-N-ACETYLGLUCOSAMINE--PEPTIDE N-ACETYLGLUCOSAMINYLTRANSFERASE SPINDLY-RELATED"/>
    <property type="match status" value="1"/>
</dbReference>
<keyword evidence="1" id="KW-0677">Repeat</keyword>
<dbReference type="InterPro" id="IPR011990">
    <property type="entry name" value="TPR-like_helical_dom_sf"/>
</dbReference>
<feature type="repeat" description="TPR" evidence="3">
    <location>
        <begin position="324"/>
        <end position="357"/>
    </location>
</feature>
<evidence type="ECO:0000256" key="2">
    <source>
        <dbReference type="ARBA" id="ARBA00022803"/>
    </source>
</evidence>
<dbReference type="SUPFAM" id="SSF48452">
    <property type="entry name" value="TPR-like"/>
    <property type="match status" value="3"/>
</dbReference>
<dbReference type="InterPro" id="IPR050498">
    <property type="entry name" value="Ycf3"/>
</dbReference>
<evidence type="ECO:0000256" key="1">
    <source>
        <dbReference type="ARBA" id="ARBA00022737"/>
    </source>
</evidence>
<dbReference type="EMBL" id="WBVQ01000002">
    <property type="protein sequence ID" value="KAB2815844.1"/>
    <property type="molecule type" value="Genomic_DNA"/>
</dbReference>
<feature type="repeat" description="TPR" evidence="3">
    <location>
        <begin position="69"/>
        <end position="102"/>
    </location>
</feature>
<dbReference type="PANTHER" id="PTHR44858">
    <property type="entry name" value="TETRATRICOPEPTIDE REPEAT PROTEIN 6"/>
    <property type="match status" value="1"/>
</dbReference>
<dbReference type="Pfam" id="PF13181">
    <property type="entry name" value="TPR_8"/>
    <property type="match status" value="1"/>
</dbReference>
<comment type="caution">
    <text evidence="4">The sequence shown here is derived from an EMBL/GenBank/DDBJ whole genome shotgun (WGS) entry which is preliminary data.</text>
</comment>
<evidence type="ECO:0000313" key="5">
    <source>
        <dbReference type="Proteomes" id="UP000484164"/>
    </source>
</evidence>
<dbReference type="OrthoDB" id="712930at2"/>
<dbReference type="Pfam" id="PF13432">
    <property type="entry name" value="TPR_16"/>
    <property type="match status" value="1"/>
</dbReference>